<dbReference type="GeneID" id="61108742"/>
<evidence type="ECO:0000313" key="1">
    <source>
        <dbReference type="EMBL" id="KEY62941.1"/>
    </source>
</evidence>
<evidence type="ECO:0000313" key="2">
    <source>
        <dbReference type="Proteomes" id="UP000028401"/>
    </source>
</evidence>
<name>A0A084ACB2_LACLC</name>
<dbReference type="PATRIC" id="fig|1415168.3.peg.898"/>
<sequence>MQAKYRGQLVEVWKISHQPIREIWVRHAFEQARLSWNEWNKNVLNFESISGDLALVGDFLIQKDGKRFYVVSRDNVYRDLVFIDEETNFEIEN</sequence>
<dbReference type="Proteomes" id="UP000028401">
    <property type="component" value="Unassembled WGS sequence"/>
</dbReference>
<gene>
    <name evidence="1" type="ORF">U725_00840</name>
</gene>
<protein>
    <submittedName>
        <fullName evidence="1">Uncharacterized protein</fullName>
    </submittedName>
</protein>
<organism evidence="1 2">
    <name type="scientific">Lactococcus cremoris subsp. cremoris GE214</name>
    <dbReference type="NCBI Taxonomy" id="1415168"/>
    <lineage>
        <taxon>Bacteria</taxon>
        <taxon>Bacillati</taxon>
        <taxon>Bacillota</taxon>
        <taxon>Bacilli</taxon>
        <taxon>Lactobacillales</taxon>
        <taxon>Streptococcaceae</taxon>
        <taxon>Lactococcus</taxon>
        <taxon>Lactococcus cremoris subsp. cremoris</taxon>
    </lineage>
</organism>
<accession>A0A084ACB2</accession>
<dbReference type="AlphaFoldDB" id="A0A084ACB2"/>
<comment type="caution">
    <text evidence="1">The sequence shown here is derived from an EMBL/GenBank/DDBJ whole genome shotgun (WGS) entry which is preliminary data.</text>
</comment>
<dbReference type="RefSeq" id="WP_011834484.1">
    <property type="nucleotide sequence ID" value="NZ_AZSI01000017.1"/>
</dbReference>
<proteinExistence type="predicted"/>
<dbReference type="EMBL" id="AZSI01000017">
    <property type="protein sequence ID" value="KEY62941.1"/>
    <property type="molecule type" value="Genomic_DNA"/>
</dbReference>
<reference evidence="1 2" key="1">
    <citation type="submission" date="2014-06" db="EMBL/GenBank/DDBJ databases">
        <title>Draft genome sequence of the putrescine producing strain Lactococcus lactis subsp cremoris GE214.</title>
        <authorList>
            <person name="Ladero V."/>
            <person name="Linares D.M."/>
            <person name="del Rio B."/>
            <person name="Mayo B."/>
            <person name="Martin M.C."/>
            <person name="Fernandez M."/>
            <person name="Alvarez M.A."/>
        </authorList>
    </citation>
    <scope>NUCLEOTIDE SEQUENCE [LARGE SCALE GENOMIC DNA]</scope>
    <source>
        <strain evidence="1 2">GE214</strain>
    </source>
</reference>